<feature type="active site" description="Proton acceptor" evidence="12">
    <location>
        <position position="61"/>
    </location>
</feature>
<evidence type="ECO:0000256" key="10">
    <source>
        <dbReference type="ARBA" id="ARBA00023316"/>
    </source>
</evidence>
<sequence length="399" mass="42975">MIRHIAAPFALFALFIASAAPVGAQTFDTRASAAYVLDHSTGVVLLAKNADDPLPPASMLKLMTLYMAFEAINPLNGQDPFLTVDDVLPVSQHCMDYTGSTMFLDTTDRVRVDDLLRGIIVLSGNDASCVIAEGLSRNGTEAGFAQQMTVRAQQLGMLNSSFANSNGWPAAGQRMSMRDLGLLANRLITDYPTFYPLFAEQEFDYDGEHPANTRNRNPLLSLGIGADGLKTGHTIEAGYGLVGSAKQGDRRIIFVVTGHETVQERAEEAERIVNWAFRQFTQRDIARSGTRIAQAEVWRGEQPLVGLLLQEDLSLLVPTSGGSEISAEVVYNGPIEAPIAQGDTIAELVIHLENLPETRVPLVADASVASGGFSSRLRTAAGVLIERINATDSDAVEAE</sequence>
<dbReference type="RefSeq" id="WP_015495748.1">
    <property type="nucleotide sequence ID" value="NC_020908.1"/>
</dbReference>
<dbReference type="AlphaFoldDB" id="M9RKF6"/>
<dbReference type="PRINTS" id="PR00725">
    <property type="entry name" value="DADACBPTASE1"/>
</dbReference>
<feature type="signal peptide" evidence="15">
    <location>
        <begin position="1"/>
        <end position="19"/>
    </location>
</feature>
<dbReference type="eggNOG" id="COG1686">
    <property type="taxonomic scope" value="Bacteria"/>
</dbReference>
<dbReference type="Gene3D" id="3.40.710.10">
    <property type="entry name" value="DD-peptidase/beta-lactamase superfamily"/>
    <property type="match status" value="1"/>
</dbReference>
<evidence type="ECO:0000256" key="9">
    <source>
        <dbReference type="ARBA" id="ARBA00022984"/>
    </source>
</evidence>
<gene>
    <name evidence="17" type="primary">dacC1</name>
    <name evidence="17" type="ORF">OA238_c26380</name>
</gene>
<dbReference type="InterPro" id="IPR012338">
    <property type="entry name" value="Beta-lactam/transpept-like"/>
</dbReference>
<keyword evidence="9" id="KW-0573">Peptidoglycan synthesis</keyword>
<keyword evidence="7 17" id="KW-0378">Hydrolase</keyword>
<evidence type="ECO:0000256" key="13">
    <source>
        <dbReference type="PIRSR" id="PIRSR618044-2"/>
    </source>
</evidence>
<reference evidence="17 18" key="1">
    <citation type="journal article" date="2013" name="PLoS ONE">
        <title>Poles Apart: Arctic and Antarctic Octadecabacter strains Share High Genome Plasticity and a New Type of Xanthorhodopsin.</title>
        <authorList>
            <person name="Vollmers J."/>
            <person name="Voget S."/>
            <person name="Dietrich S."/>
            <person name="Gollnow K."/>
            <person name="Smits M."/>
            <person name="Meyer K."/>
            <person name="Brinkhoff T."/>
            <person name="Simon M."/>
            <person name="Daniel R."/>
        </authorList>
    </citation>
    <scope>NUCLEOTIDE SEQUENCE [LARGE SCALE GENOMIC DNA]</scope>
    <source>
        <strain evidence="17 18">238</strain>
    </source>
</reference>
<dbReference type="EC" id="3.4.16.4" evidence="3"/>
<evidence type="ECO:0000256" key="11">
    <source>
        <dbReference type="ARBA" id="ARBA00034000"/>
    </source>
</evidence>
<dbReference type="InterPro" id="IPR001967">
    <property type="entry name" value="Peptidase_S11_N"/>
</dbReference>
<keyword evidence="8" id="KW-0133">Cell shape</keyword>
<dbReference type="GO" id="GO:0006508">
    <property type="term" value="P:proteolysis"/>
    <property type="evidence" value="ECO:0007669"/>
    <property type="project" value="UniProtKB-KW"/>
</dbReference>
<dbReference type="HOGENOM" id="CLU_027070_8_1_5"/>
<dbReference type="STRING" id="391616.OA238_c26380"/>
<evidence type="ECO:0000256" key="1">
    <source>
        <dbReference type="ARBA" id="ARBA00004752"/>
    </source>
</evidence>
<keyword evidence="18" id="KW-1185">Reference proteome</keyword>
<dbReference type="GO" id="GO:0009252">
    <property type="term" value="P:peptidoglycan biosynthetic process"/>
    <property type="evidence" value="ECO:0007669"/>
    <property type="project" value="UniProtKB-UniPathway"/>
</dbReference>
<dbReference type="GO" id="GO:0008360">
    <property type="term" value="P:regulation of cell shape"/>
    <property type="evidence" value="ECO:0007669"/>
    <property type="project" value="UniProtKB-KW"/>
</dbReference>
<evidence type="ECO:0000256" key="6">
    <source>
        <dbReference type="ARBA" id="ARBA00022729"/>
    </source>
</evidence>
<comment type="similarity">
    <text evidence="2 14">Belongs to the peptidase S11 family.</text>
</comment>
<feature type="domain" description="Peptidase S11 D-Ala-D-Ala carboxypeptidase A C-terminal" evidence="16">
    <location>
        <begin position="280"/>
        <end position="370"/>
    </location>
</feature>
<dbReference type="Proteomes" id="UP000004688">
    <property type="component" value="Chromosome"/>
</dbReference>
<evidence type="ECO:0000256" key="7">
    <source>
        <dbReference type="ARBA" id="ARBA00022801"/>
    </source>
</evidence>
<organism evidence="17 18">
    <name type="scientific">Octadecabacter arcticus 238</name>
    <dbReference type="NCBI Taxonomy" id="391616"/>
    <lineage>
        <taxon>Bacteria</taxon>
        <taxon>Pseudomonadati</taxon>
        <taxon>Pseudomonadota</taxon>
        <taxon>Alphaproteobacteria</taxon>
        <taxon>Rhodobacterales</taxon>
        <taxon>Roseobacteraceae</taxon>
        <taxon>Octadecabacter</taxon>
    </lineage>
</organism>
<keyword evidence="4 17" id="KW-0121">Carboxypeptidase</keyword>
<feature type="binding site" evidence="13">
    <location>
        <position position="230"/>
    </location>
    <ligand>
        <name>substrate</name>
    </ligand>
</feature>
<accession>M9RKF6</accession>
<evidence type="ECO:0000259" key="16">
    <source>
        <dbReference type="SMART" id="SM00936"/>
    </source>
</evidence>
<comment type="pathway">
    <text evidence="1">Cell wall biogenesis; peptidoglycan biosynthesis.</text>
</comment>
<dbReference type="KEGG" id="oar:OA238_c26380"/>
<dbReference type="PANTHER" id="PTHR21581">
    <property type="entry name" value="D-ALANYL-D-ALANINE CARBOXYPEPTIDASE"/>
    <property type="match status" value="1"/>
</dbReference>
<evidence type="ECO:0000256" key="12">
    <source>
        <dbReference type="PIRSR" id="PIRSR618044-1"/>
    </source>
</evidence>
<dbReference type="UniPathway" id="UPA00219"/>
<evidence type="ECO:0000256" key="5">
    <source>
        <dbReference type="ARBA" id="ARBA00022670"/>
    </source>
</evidence>
<dbReference type="OrthoDB" id="9795979at2"/>
<protein>
    <recommendedName>
        <fullName evidence="3">serine-type D-Ala-D-Ala carboxypeptidase</fullName>
        <ecNumber evidence="3">3.4.16.4</ecNumber>
    </recommendedName>
</protein>
<comment type="catalytic activity">
    <reaction evidence="11">
        <text>Preferential cleavage: (Ac)2-L-Lys-D-Ala-|-D-Ala. Also transpeptidation of peptidyl-alanyl moieties that are N-acyl substituents of D-alanine.</text>
        <dbReference type="EC" id="3.4.16.4"/>
    </reaction>
</comment>
<dbReference type="InterPro" id="IPR037167">
    <property type="entry name" value="Peptidase_S11_C_sf"/>
</dbReference>
<name>M9RKF6_9RHOB</name>
<evidence type="ECO:0000313" key="17">
    <source>
        <dbReference type="EMBL" id="AGI72682.1"/>
    </source>
</evidence>
<dbReference type="EMBL" id="CP003742">
    <property type="protein sequence ID" value="AGI72682.1"/>
    <property type="molecule type" value="Genomic_DNA"/>
</dbReference>
<dbReference type="Gene3D" id="2.60.410.10">
    <property type="entry name" value="D-Ala-D-Ala carboxypeptidase, C-terminal domain"/>
    <property type="match status" value="1"/>
</dbReference>
<dbReference type="PANTHER" id="PTHR21581:SF6">
    <property type="entry name" value="TRAFFICKING PROTEIN PARTICLE COMPLEX SUBUNIT 12"/>
    <property type="match status" value="1"/>
</dbReference>
<dbReference type="Pfam" id="PF07943">
    <property type="entry name" value="PBP5_C"/>
    <property type="match status" value="1"/>
</dbReference>
<evidence type="ECO:0000256" key="3">
    <source>
        <dbReference type="ARBA" id="ARBA00012448"/>
    </source>
</evidence>
<dbReference type="InterPro" id="IPR012907">
    <property type="entry name" value="Peptidase_S11_C"/>
</dbReference>
<evidence type="ECO:0000256" key="2">
    <source>
        <dbReference type="ARBA" id="ARBA00007164"/>
    </source>
</evidence>
<keyword evidence="6 15" id="KW-0732">Signal</keyword>
<evidence type="ECO:0000313" key="18">
    <source>
        <dbReference type="Proteomes" id="UP000004688"/>
    </source>
</evidence>
<keyword evidence="5" id="KW-0645">Protease</keyword>
<feature type="active site" evidence="12">
    <location>
        <position position="123"/>
    </location>
</feature>
<dbReference type="GO" id="GO:0071555">
    <property type="term" value="P:cell wall organization"/>
    <property type="evidence" value="ECO:0007669"/>
    <property type="project" value="UniProtKB-KW"/>
</dbReference>
<dbReference type="InterPro" id="IPR018044">
    <property type="entry name" value="Peptidase_S11"/>
</dbReference>
<evidence type="ECO:0000256" key="15">
    <source>
        <dbReference type="SAM" id="SignalP"/>
    </source>
</evidence>
<feature type="active site" description="Acyl-ester intermediate" evidence="12">
    <location>
        <position position="58"/>
    </location>
</feature>
<dbReference type="Pfam" id="PF00768">
    <property type="entry name" value="Peptidase_S11"/>
    <property type="match status" value="1"/>
</dbReference>
<evidence type="ECO:0000256" key="8">
    <source>
        <dbReference type="ARBA" id="ARBA00022960"/>
    </source>
</evidence>
<dbReference type="GO" id="GO:0009002">
    <property type="term" value="F:serine-type D-Ala-D-Ala carboxypeptidase activity"/>
    <property type="evidence" value="ECO:0007669"/>
    <property type="project" value="UniProtKB-EC"/>
</dbReference>
<dbReference type="SMART" id="SM00936">
    <property type="entry name" value="PBP5_C"/>
    <property type="match status" value="1"/>
</dbReference>
<evidence type="ECO:0000256" key="4">
    <source>
        <dbReference type="ARBA" id="ARBA00022645"/>
    </source>
</evidence>
<proteinExistence type="inferred from homology"/>
<keyword evidence="10" id="KW-0961">Cell wall biogenesis/degradation</keyword>
<evidence type="ECO:0000256" key="14">
    <source>
        <dbReference type="RuleBase" id="RU004016"/>
    </source>
</evidence>
<dbReference type="SUPFAM" id="SSF56601">
    <property type="entry name" value="beta-lactamase/transpeptidase-like"/>
    <property type="match status" value="1"/>
</dbReference>
<feature type="chain" id="PRO_5004102328" description="serine-type D-Ala-D-Ala carboxypeptidase" evidence="15">
    <location>
        <begin position="20"/>
        <end position="399"/>
    </location>
</feature>